<dbReference type="AlphaFoldDB" id="A0AAU0UQP3"/>
<evidence type="ECO:0000313" key="2">
    <source>
        <dbReference type="Proteomes" id="UP001329915"/>
    </source>
</evidence>
<dbReference type="RefSeq" id="WP_366924336.1">
    <property type="nucleotide sequence ID" value="NZ_CP121694.1"/>
</dbReference>
<evidence type="ECO:0008006" key="3">
    <source>
        <dbReference type="Google" id="ProtNLM"/>
    </source>
</evidence>
<dbReference type="Proteomes" id="UP001329915">
    <property type="component" value="Chromosome"/>
</dbReference>
<keyword evidence="2" id="KW-1185">Reference proteome</keyword>
<evidence type="ECO:0000313" key="1">
    <source>
        <dbReference type="EMBL" id="WRO21493.1"/>
    </source>
</evidence>
<reference evidence="1 2" key="1">
    <citation type="submission" date="2023-04" db="EMBL/GenBank/DDBJ databases">
        <authorList>
            <person name="Hsu D."/>
        </authorList>
    </citation>
    <scope>NUCLEOTIDE SEQUENCE [LARGE SCALE GENOMIC DNA]</scope>
    <source>
        <strain evidence="1 2">MK1</strain>
    </source>
</reference>
<dbReference type="Gene3D" id="3.10.28.10">
    <property type="entry name" value="Homing endonucleases"/>
    <property type="match status" value="1"/>
</dbReference>
<protein>
    <recommendedName>
        <fullName evidence="3">LAGLIDADG homing endonuclease</fullName>
    </recommendedName>
</protein>
<dbReference type="EMBL" id="CP121694">
    <property type="protein sequence ID" value="WRO21493.1"/>
    <property type="molecule type" value="Genomic_DNA"/>
</dbReference>
<name>A0AAU0UQP3_9FIRM</name>
<dbReference type="KEGG" id="dbc:MFMK1_001303"/>
<sequence>MQCILDDLAYLLGLTCGRGKLDYSKKHLTIHFLYKSIKATGVTKTFDQEDKLIIGLDPIVNKLIEFTGIPVKKLAFKNQIDILVPFGGNTHTWQNITHFFNYASDYTKFRIPSLFFQAPGSAKLNFLKGFADVAGFIRKSNYDQSGRHRVYLEIMNSNWVLPIQICSLLQDPTLNIPVQNILWGHPNTRGKGNWAKEHQVRIYAEYFEPVGFNILYKQEILEELAAINTARGNKVPKPCDPVNKSVTKRKTIHPDEHSPKICSSIRGKHFDTYWQICCALGCKQ</sequence>
<dbReference type="InterPro" id="IPR027434">
    <property type="entry name" value="Homing_endonucl"/>
</dbReference>
<gene>
    <name evidence="1" type="ORF">MFMK1_001303</name>
</gene>
<organism evidence="1 2">
    <name type="scientific">Metallumcola ferriviriculae</name>
    <dbReference type="NCBI Taxonomy" id="3039180"/>
    <lineage>
        <taxon>Bacteria</taxon>
        <taxon>Bacillati</taxon>
        <taxon>Bacillota</taxon>
        <taxon>Clostridia</taxon>
        <taxon>Neomoorellales</taxon>
        <taxon>Desulfitibacteraceae</taxon>
        <taxon>Metallumcola</taxon>
    </lineage>
</organism>
<accession>A0AAU0UQP3</accession>
<proteinExistence type="predicted"/>